<evidence type="ECO:0000313" key="2">
    <source>
        <dbReference type="Proteomes" id="UP000031036"/>
    </source>
</evidence>
<dbReference type="EMBL" id="JPKZ01000722">
    <property type="protein sequence ID" value="KHN85870.1"/>
    <property type="molecule type" value="Genomic_DNA"/>
</dbReference>
<accession>A0A0B2VY32</accession>
<dbReference type="AlphaFoldDB" id="A0A0B2VY32"/>
<name>A0A0B2VY32_TOXCA</name>
<protein>
    <submittedName>
        <fullName evidence="1">Uncharacterized protein</fullName>
    </submittedName>
</protein>
<keyword evidence="2" id="KW-1185">Reference proteome</keyword>
<reference evidence="1 2" key="1">
    <citation type="submission" date="2014-11" db="EMBL/GenBank/DDBJ databases">
        <title>Genetic blueprint of the zoonotic pathogen Toxocara canis.</title>
        <authorList>
            <person name="Zhu X.-Q."/>
            <person name="Korhonen P.K."/>
            <person name="Cai H."/>
            <person name="Young N.D."/>
            <person name="Nejsum P."/>
            <person name="von Samson-Himmelstjerna G."/>
            <person name="Boag P.R."/>
            <person name="Tan P."/>
            <person name="Li Q."/>
            <person name="Min J."/>
            <person name="Yang Y."/>
            <person name="Wang X."/>
            <person name="Fang X."/>
            <person name="Hall R.S."/>
            <person name="Hofmann A."/>
            <person name="Sternberg P.W."/>
            <person name="Jex A.R."/>
            <person name="Gasser R.B."/>
        </authorList>
    </citation>
    <scope>NUCLEOTIDE SEQUENCE [LARGE SCALE GENOMIC DNA]</scope>
    <source>
        <strain evidence="1">PN_DK_2014</strain>
    </source>
</reference>
<proteinExistence type="predicted"/>
<evidence type="ECO:0000313" key="1">
    <source>
        <dbReference type="EMBL" id="KHN85870.1"/>
    </source>
</evidence>
<dbReference type="Proteomes" id="UP000031036">
    <property type="component" value="Unassembled WGS sequence"/>
</dbReference>
<sequence>MIGCDIHSVNGVLLTNSSAFNFDNKTETKKAIASDTGGGQHILKLAHMAYGEGSLCIDDFTGEIKKQYEPIIHQDS</sequence>
<organism evidence="1 2">
    <name type="scientific">Toxocara canis</name>
    <name type="common">Canine roundworm</name>
    <dbReference type="NCBI Taxonomy" id="6265"/>
    <lineage>
        <taxon>Eukaryota</taxon>
        <taxon>Metazoa</taxon>
        <taxon>Ecdysozoa</taxon>
        <taxon>Nematoda</taxon>
        <taxon>Chromadorea</taxon>
        <taxon>Rhabditida</taxon>
        <taxon>Spirurina</taxon>
        <taxon>Ascaridomorpha</taxon>
        <taxon>Ascaridoidea</taxon>
        <taxon>Toxocaridae</taxon>
        <taxon>Toxocara</taxon>
    </lineage>
</organism>
<gene>
    <name evidence="1" type="ORF">Tcan_11325</name>
</gene>
<comment type="caution">
    <text evidence="1">The sequence shown here is derived from an EMBL/GenBank/DDBJ whole genome shotgun (WGS) entry which is preliminary data.</text>
</comment>